<dbReference type="Proteomes" id="UP000008792">
    <property type="component" value="Unassembled WGS sequence"/>
</dbReference>
<dbReference type="HOGENOM" id="CLU_125152_0_0_1"/>
<dbReference type="EMBL" id="CH940650">
    <property type="protein sequence ID" value="EDW67312.2"/>
    <property type="molecule type" value="Genomic_DNA"/>
</dbReference>
<evidence type="ECO:0008006" key="4">
    <source>
        <dbReference type="Google" id="ProtNLM"/>
    </source>
</evidence>
<feature type="signal peptide" evidence="1">
    <location>
        <begin position="1"/>
        <end position="22"/>
    </location>
</feature>
<keyword evidence="3" id="KW-1185">Reference proteome</keyword>
<sequence length="185" mass="21584">MIFQAIFRKFCLLLLAFEGCECKRNWDYEPISLTGHSSDESKLKPDLRVERVGRSEAGFSGTLDWQYDIDHTTMIEVQIFRSSSGSESDYRLLPFAIPKRNLLNAKAEYDNLLYPNTKRCSNMPRFDGDVLYPWPRDLYKLHMCDFRNGIWPEILVDGFYKVKVIVTGEVDWSVTFVVRLSTTLF</sequence>
<organism evidence="2 3">
    <name type="scientific">Drosophila virilis</name>
    <name type="common">Fruit fly</name>
    <dbReference type="NCBI Taxonomy" id="7244"/>
    <lineage>
        <taxon>Eukaryota</taxon>
        <taxon>Metazoa</taxon>
        <taxon>Ecdysozoa</taxon>
        <taxon>Arthropoda</taxon>
        <taxon>Hexapoda</taxon>
        <taxon>Insecta</taxon>
        <taxon>Pterygota</taxon>
        <taxon>Neoptera</taxon>
        <taxon>Endopterygota</taxon>
        <taxon>Diptera</taxon>
        <taxon>Brachycera</taxon>
        <taxon>Muscomorpha</taxon>
        <taxon>Ephydroidea</taxon>
        <taxon>Drosophilidae</taxon>
        <taxon>Drosophila</taxon>
    </lineage>
</organism>
<keyword evidence="1" id="KW-0732">Signal</keyword>
<protein>
    <recommendedName>
        <fullName evidence="4">Protein yellow</fullName>
    </recommendedName>
</protein>
<dbReference type="InParanoid" id="B4M0M0"/>
<evidence type="ECO:0000313" key="2">
    <source>
        <dbReference type="EMBL" id="EDW67312.2"/>
    </source>
</evidence>
<dbReference type="PANTHER" id="PTHR21112:SF0">
    <property type="entry name" value="CHEMOSENSORY PROTEIN A 29A-RELATED"/>
    <property type="match status" value="1"/>
</dbReference>
<gene>
    <name evidence="2" type="primary">Dvir\GJ24081</name>
    <name evidence="2" type="ORF">Dvir_GJ24081</name>
</gene>
<dbReference type="InterPro" id="IPR010512">
    <property type="entry name" value="DUF1091"/>
</dbReference>
<evidence type="ECO:0000313" key="3">
    <source>
        <dbReference type="Proteomes" id="UP000008792"/>
    </source>
</evidence>
<reference evidence="2 3" key="1">
    <citation type="journal article" date="2007" name="Nature">
        <title>Evolution of genes and genomes on the Drosophila phylogeny.</title>
        <authorList>
            <consortium name="Drosophila 12 Genomes Consortium"/>
            <person name="Clark A.G."/>
            <person name="Eisen M.B."/>
            <person name="Smith D.R."/>
            <person name="Bergman C.M."/>
            <person name="Oliver B."/>
            <person name="Markow T.A."/>
            <person name="Kaufman T.C."/>
            <person name="Kellis M."/>
            <person name="Gelbart W."/>
            <person name="Iyer V.N."/>
            <person name="Pollard D.A."/>
            <person name="Sackton T.B."/>
            <person name="Larracuente A.M."/>
            <person name="Singh N.D."/>
            <person name="Abad J.P."/>
            <person name="Abt D.N."/>
            <person name="Adryan B."/>
            <person name="Aguade M."/>
            <person name="Akashi H."/>
            <person name="Anderson W.W."/>
            <person name="Aquadro C.F."/>
            <person name="Ardell D.H."/>
            <person name="Arguello R."/>
            <person name="Artieri C.G."/>
            <person name="Barbash D.A."/>
            <person name="Barker D."/>
            <person name="Barsanti P."/>
            <person name="Batterham P."/>
            <person name="Batzoglou S."/>
            <person name="Begun D."/>
            <person name="Bhutkar A."/>
            <person name="Blanco E."/>
            <person name="Bosak S.A."/>
            <person name="Bradley R.K."/>
            <person name="Brand A.D."/>
            <person name="Brent M.R."/>
            <person name="Brooks A.N."/>
            <person name="Brown R.H."/>
            <person name="Butlin R.K."/>
            <person name="Caggese C."/>
            <person name="Calvi B.R."/>
            <person name="Bernardo de Carvalho A."/>
            <person name="Caspi A."/>
            <person name="Castrezana S."/>
            <person name="Celniker S.E."/>
            <person name="Chang J.L."/>
            <person name="Chapple C."/>
            <person name="Chatterji S."/>
            <person name="Chinwalla A."/>
            <person name="Civetta A."/>
            <person name="Clifton S.W."/>
            <person name="Comeron J.M."/>
            <person name="Costello J.C."/>
            <person name="Coyne J.A."/>
            <person name="Daub J."/>
            <person name="David R.G."/>
            <person name="Delcher A.L."/>
            <person name="Delehaunty K."/>
            <person name="Do C.B."/>
            <person name="Ebling H."/>
            <person name="Edwards K."/>
            <person name="Eickbush T."/>
            <person name="Evans J.D."/>
            <person name="Filipski A."/>
            <person name="Findeiss S."/>
            <person name="Freyhult E."/>
            <person name="Fulton L."/>
            <person name="Fulton R."/>
            <person name="Garcia A.C."/>
            <person name="Gardiner A."/>
            <person name="Garfield D.A."/>
            <person name="Garvin B.E."/>
            <person name="Gibson G."/>
            <person name="Gilbert D."/>
            <person name="Gnerre S."/>
            <person name="Godfrey J."/>
            <person name="Good R."/>
            <person name="Gotea V."/>
            <person name="Gravely B."/>
            <person name="Greenberg A.J."/>
            <person name="Griffiths-Jones S."/>
            <person name="Gross S."/>
            <person name="Guigo R."/>
            <person name="Gustafson E.A."/>
            <person name="Haerty W."/>
            <person name="Hahn M.W."/>
            <person name="Halligan D.L."/>
            <person name="Halpern A.L."/>
            <person name="Halter G.M."/>
            <person name="Han M.V."/>
            <person name="Heger A."/>
            <person name="Hillier L."/>
            <person name="Hinrichs A.S."/>
            <person name="Holmes I."/>
            <person name="Hoskins R.A."/>
            <person name="Hubisz M.J."/>
            <person name="Hultmark D."/>
            <person name="Huntley M.A."/>
            <person name="Jaffe D.B."/>
            <person name="Jagadeeshan S."/>
            <person name="Jeck W.R."/>
            <person name="Johnson J."/>
            <person name="Jones C.D."/>
            <person name="Jordan W.C."/>
            <person name="Karpen G.H."/>
            <person name="Kataoka E."/>
            <person name="Keightley P.D."/>
            <person name="Kheradpour P."/>
            <person name="Kirkness E.F."/>
            <person name="Koerich L.B."/>
            <person name="Kristiansen K."/>
            <person name="Kudrna D."/>
            <person name="Kulathinal R.J."/>
            <person name="Kumar S."/>
            <person name="Kwok R."/>
            <person name="Lander E."/>
            <person name="Langley C.H."/>
            <person name="Lapoint R."/>
            <person name="Lazzaro B.P."/>
            <person name="Lee S.J."/>
            <person name="Levesque L."/>
            <person name="Li R."/>
            <person name="Lin C.F."/>
            <person name="Lin M.F."/>
            <person name="Lindblad-Toh K."/>
            <person name="Llopart A."/>
            <person name="Long M."/>
            <person name="Low L."/>
            <person name="Lozovsky E."/>
            <person name="Lu J."/>
            <person name="Luo M."/>
            <person name="Machado C.A."/>
            <person name="Makalowski W."/>
            <person name="Marzo M."/>
            <person name="Matsuda M."/>
            <person name="Matzkin L."/>
            <person name="McAllister B."/>
            <person name="McBride C.S."/>
            <person name="McKernan B."/>
            <person name="McKernan K."/>
            <person name="Mendez-Lago M."/>
            <person name="Minx P."/>
            <person name="Mollenhauer M.U."/>
            <person name="Montooth K."/>
            <person name="Mount S.M."/>
            <person name="Mu X."/>
            <person name="Myers E."/>
            <person name="Negre B."/>
            <person name="Newfeld S."/>
            <person name="Nielsen R."/>
            <person name="Noor M.A."/>
            <person name="O'Grady P."/>
            <person name="Pachter L."/>
            <person name="Papaceit M."/>
            <person name="Parisi M.J."/>
            <person name="Parisi M."/>
            <person name="Parts L."/>
            <person name="Pedersen J.S."/>
            <person name="Pesole G."/>
            <person name="Phillippy A.M."/>
            <person name="Ponting C.P."/>
            <person name="Pop M."/>
            <person name="Porcelli D."/>
            <person name="Powell J.R."/>
            <person name="Prohaska S."/>
            <person name="Pruitt K."/>
            <person name="Puig M."/>
            <person name="Quesneville H."/>
            <person name="Ram K.R."/>
            <person name="Rand D."/>
            <person name="Rasmussen M.D."/>
            <person name="Reed L.K."/>
            <person name="Reenan R."/>
            <person name="Reily A."/>
            <person name="Remington K.A."/>
            <person name="Rieger T.T."/>
            <person name="Ritchie M.G."/>
            <person name="Robin C."/>
            <person name="Rogers Y.H."/>
            <person name="Rohde C."/>
            <person name="Rozas J."/>
            <person name="Rubenfield M.J."/>
            <person name="Ruiz A."/>
            <person name="Russo S."/>
            <person name="Salzberg S.L."/>
            <person name="Sanchez-Gracia A."/>
            <person name="Saranga D.J."/>
            <person name="Sato H."/>
            <person name="Schaeffer S.W."/>
            <person name="Schatz M.C."/>
            <person name="Schlenke T."/>
            <person name="Schwartz R."/>
            <person name="Segarra C."/>
            <person name="Singh R.S."/>
            <person name="Sirot L."/>
            <person name="Sirota M."/>
            <person name="Sisneros N.B."/>
            <person name="Smith C.D."/>
            <person name="Smith T.F."/>
            <person name="Spieth J."/>
            <person name="Stage D.E."/>
            <person name="Stark A."/>
            <person name="Stephan W."/>
            <person name="Strausberg R.L."/>
            <person name="Strempel S."/>
            <person name="Sturgill D."/>
            <person name="Sutton G."/>
            <person name="Sutton G.G."/>
            <person name="Tao W."/>
            <person name="Teichmann S."/>
            <person name="Tobari Y.N."/>
            <person name="Tomimura Y."/>
            <person name="Tsolas J.M."/>
            <person name="Valente V.L."/>
            <person name="Venter E."/>
            <person name="Venter J.C."/>
            <person name="Vicario S."/>
            <person name="Vieira F.G."/>
            <person name="Vilella A.J."/>
            <person name="Villasante A."/>
            <person name="Walenz B."/>
            <person name="Wang J."/>
            <person name="Wasserman M."/>
            <person name="Watts T."/>
            <person name="Wilson D."/>
            <person name="Wilson R.K."/>
            <person name="Wing R.A."/>
            <person name="Wolfner M.F."/>
            <person name="Wong A."/>
            <person name="Wong G.K."/>
            <person name="Wu C.I."/>
            <person name="Wu G."/>
            <person name="Yamamoto D."/>
            <person name="Yang H.P."/>
            <person name="Yang S.P."/>
            <person name="Yorke J.A."/>
            <person name="Yoshida K."/>
            <person name="Zdobnov E."/>
            <person name="Zhang P."/>
            <person name="Zhang Y."/>
            <person name="Zimin A.V."/>
            <person name="Baldwin J."/>
            <person name="Abdouelleil A."/>
            <person name="Abdulkadir J."/>
            <person name="Abebe A."/>
            <person name="Abera B."/>
            <person name="Abreu J."/>
            <person name="Acer S.C."/>
            <person name="Aftuck L."/>
            <person name="Alexander A."/>
            <person name="An P."/>
            <person name="Anderson E."/>
            <person name="Anderson S."/>
            <person name="Arachi H."/>
            <person name="Azer M."/>
            <person name="Bachantsang P."/>
            <person name="Barry A."/>
            <person name="Bayul T."/>
            <person name="Berlin A."/>
            <person name="Bessette D."/>
            <person name="Bloom T."/>
            <person name="Blye J."/>
            <person name="Boguslavskiy L."/>
            <person name="Bonnet C."/>
            <person name="Boukhgalter B."/>
            <person name="Bourzgui I."/>
            <person name="Brown A."/>
            <person name="Cahill P."/>
            <person name="Channer S."/>
            <person name="Cheshatsang Y."/>
            <person name="Chuda L."/>
            <person name="Citroen M."/>
            <person name="Collymore A."/>
            <person name="Cooke P."/>
            <person name="Costello M."/>
            <person name="D'Aco K."/>
            <person name="Daza R."/>
            <person name="De Haan G."/>
            <person name="DeGray S."/>
            <person name="DeMaso C."/>
            <person name="Dhargay N."/>
            <person name="Dooley K."/>
            <person name="Dooley E."/>
            <person name="Doricent M."/>
            <person name="Dorje P."/>
            <person name="Dorjee K."/>
            <person name="Dupes A."/>
            <person name="Elong R."/>
            <person name="Falk J."/>
            <person name="Farina A."/>
            <person name="Faro S."/>
            <person name="Ferguson D."/>
            <person name="Fisher S."/>
            <person name="Foley C.D."/>
            <person name="Franke A."/>
            <person name="Friedrich D."/>
            <person name="Gadbois L."/>
            <person name="Gearin G."/>
            <person name="Gearin C.R."/>
            <person name="Giannoukos G."/>
            <person name="Goode T."/>
            <person name="Graham J."/>
            <person name="Grandbois E."/>
            <person name="Grewal S."/>
            <person name="Gyaltsen K."/>
            <person name="Hafez N."/>
            <person name="Hagos B."/>
            <person name="Hall J."/>
            <person name="Henson C."/>
            <person name="Hollinger A."/>
            <person name="Honan T."/>
            <person name="Huard M.D."/>
            <person name="Hughes L."/>
            <person name="Hurhula B."/>
            <person name="Husby M.E."/>
            <person name="Kamat A."/>
            <person name="Kanga B."/>
            <person name="Kashin S."/>
            <person name="Khazanovich D."/>
            <person name="Kisner P."/>
            <person name="Lance K."/>
            <person name="Lara M."/>
            <person name="Lee W."/>
            <person name="Lennon N."/>
            <person name="Letendre F."/>
            <person name="LeVine R."/>
            <person name="Lipovsky A."/>
            <person name="Liu X."/>
            <person name="Liu J."/>
            <person name="Liu S."/>
            <person name="Lokyitsang T."/>
            <person name="Lokyitsang Y."/>
            <person name="Lubonja R."/>
            <person name="Lui A."/>
            <person name="MacDonald P."/>
            <person name="Magnisalis V."/>
            <person name="Maru K."/>
            <person name="Matthews C."/>
            <person name="McCusker W."/>
            <person name="McDonough S."/>
            <person name="Mehta T."/>
            <person name="Meldrim J."/>
            <person name="Meneus L."/>
            <person name="Mihai O."/>
            <person name="Mihalev A."/>
            <person name="Mihova T."/>
            <person name="Mittelman R."/>
            <person name="Mlenga V."/>
            <person name="Montmayeur A."/>
            <person name="Mulrain L."/>
            <person name="Navidi A."/>
            <person name="Naylor J."/>
            <person name="Negash T."/>
            <person name="Nguyen T."/>
            <person name="Nguyen N."/>
            <person name="Nicol R."/>
            <person name="Norbu C."/>
            <person name="Norbu N."/>
            <person name="Novod N."/>
            <person name="O'Neill B."/>
            <person name="Osman S."/>
            <person name="Markiewicz E."/>
            <person name="Oyono O.L."/>
            <person name="Patti C."/>
            <person name="Phunkhang P."/>
            <person name="Pierre F."/>
            <person name="Priest M."/>
            <person name="Raghuraman S."/>
            <person name="Rege F."/>
            <person name="Reyes R."/>
            <person name="Rise C."/>
            <person name="Rogov P."/>
            <person name="Ross K."/>
            <person name="Ryan E."/>
            <person name="Settipalli S."/>
            <person name="Shea T."/>
            <person name="Sherpa N."/>
            <person name="Shi L."/>
            <person name="Shih D."/>
            <person name="Sparrow T."/>
            <person name="Spaulding J."/>
            <person name="Stalker J."/>
            <person name="Stange-Thomann N."/>
            <person name="Stavropoulos S."/>
            <person name="Stone C."/>
            <person name="Strader C."/>
            <person name="Tesfaye S."/>
            <person name="Thomson T."/>
            <person name="Thoulutsang Y."/>
            <person name="Thoulutsang D."/>
            <person name="Topham K."/>
            <person name="Topping I."/>
            <person name="Tsamla T."/>
            <person name="Vassiliev H."/>
            <person name="Vo A."/>
            <person name="Wangchuk T."/>
            <person name="Wangdi T."/>
            <person name="Weiand M."/>
            <person name="Wilkinson J."/>
            <person name="Wilson A."/>
            <person name="Yadav S."/>
            <person name="Young G."/>
            <person name="Yu Q."/>
            <person name="Zembek L."/>
            <person name="Zhong D."/>
            <person name="Zimmer A."/>
            <person name="Zwirko Z."/>
            <person name="Jaffe D.B."/>
            <person name="Alvarez P."/>
            <person name="Brockman W."/>
            <person name="Butler J."/>
            <person name="Chin C."/>
            <person name="Gnerre S."/>
            <person name="Grabherr M."/>
            <person name="Kleber M."/>
            <person name="Mauceli E."/>
            <person name="MacCallum I."/>
        </authorList>
    </citation>
    <scope>NUCLEOTIDE SEQUENCE [LARGE SCALE GENOMIC DNA]</scope>
    <source>
        <strain evidence="3">Tucson 15010-1051.87</strain>
    </source>
</reference>
<proteinExistence type="predicted"/>
<dbReference type="KEGG" id="dvi:6630880"/>
<feature type="chain" id="PRO_5006457563" description="Protein yellow" evidence="1">
    <location>
        <begin position="23"/>
        <end position="185"/>
    </location>
</feature>
<dbReference type="OrthoDB" id="8043478at2759"/>
<dbReference type="AlphaFoldDB" id="B4M0M0"/>
<dbReference type="Pfam" id="PF06477">
    <property type="entry name" value="DUF1091"/>
    <property type="match status" value="1"/>
</dbReference>
<dbReference type="PANTHER" id="PTHR21112">
    <property type="entry name" value="CHEMOSENSORY PROTEIN A 29A-RELATED"/>
    <property type="match status" value="1"/>
</dbReference>
<evidence type="ECO:0000256" key="1">
    <source>
        <dbReference type="SAM" id="SignalP"/>
    </source>
</evidence>
<name>B4M0M0_DROVI</name>
<accession>B4M0M0</accession>